<comment type="caution">
    <text evidence="8">The sequence shown here is derived from an EMBL/GenBank/DDBJ whole genome shotgun (WGS) entry which is preliminary data.</text>
</comment>
<gene>
    <name evidence="8" type="ORF">COB21_01910</name>
</gene>
<evidence type="ECO:0000256" key="4">
    <source>
        <dbReference type="ARBA" id="ARBA00022989"/>
    </source>
</evidence>
<feature type="transmembrane region" description="Helical" evidence="6">
    <location>
        <begin position="184"/>
        <end position="205"/>
    </location>
</feature>
<feature type="domain" description="EamA" evidence="7">
    <location>
        <begin position="3"/>
        <end position="132"/>
    </location>
</feature>
<feature type="transmembrane region" description="Helical" evidence="6">
    <location>
        <begin position="28"/>
        <end position="50"/>
    </location>
</feature>
<feature type="domain" description="EamA" evidence="7">
    <location>
        <begin position="155"/>
        <end position="294"/>
    </location>
</feature>
<feature type="transmembrane region" description="Helical" evidence="6">
    <location>
        <begin position="247"/>
        <end position="271"/>
    </location>
</feature>
<sequence length="316" mass="35475">MQIFLVVLMYGMWSSVFSLGKLALESSPPIFLTAFRMLFAAVLLIGYLAIRHKQGLKLKKSQIVPLLLFSFLSIYLTNILEFWGLKHLSAAKTCFIYGLSPFFAVLLSYFHFKEKINVRKFIGLVIGFIGFIPVVMSQMGSESLHTAFSVISWPEIAVMGAAFFSIYGWIILRILVKKQTLSPITVNGYGMLFGGFFALIHSFVADPWMPTPIAAGHYMPFFQGVFLMALVSNIICYNLYGYMLKRYTATFLSFMGLLSPVFASINSYFILGEKPSMTILVSTLIVSLGLFIVYQAELKQGYILSPSKEEKKTVST</sequence>
<organism evidence="8 9">
    <name type="scientific">Aerophobetes bacterium</name>
    <dbReference type="NCBI Taxonomy" id="2030807"/>
    <lineage>
        <taxon>Bacteria</taxon>
        <taxon>Candidatus Aerophobota</taxon>
    </lineage>
</organism>
<dbReference type="GO" id="GO:0005886">
    <property type="term" value="C:plasma membrane"/>
    <property type="evidence" value="ECO:0007669"/>
    <property type="project" value="UniProtKB-SubCell"/>
</dbReference>
<evidence type="ECO:0000313" key="8">
    <source>
        <dbReference type="EMBL" id="PCI78067.1"/>
    </source>
</evidence>
<dbReference type="EMBL" id="NVUK01000009">
    <property type="protein sequence ID" value="PCI78067.1"/>
    <property type="molecule type" value="Genomic_DNA"/>
</dbReference>
<dbReference type="AlphaFoldDB" id="A0A2A4X7P3"/>
<evidence type="ECO:0000256" key="2">
    <source>
        <dbReference type="ARBA" id="ARBA00022475"/>
    </source>
</evidence>
<feature type="transmembrane region" description="Helical" evidence="6">
    <location>
        <begin position="121"/>
        <end position="139"/>
    </location>
</feature>
<evidence type="ECO:0000313" key="9">
    <source>
        <dbReference type="Proteomes" id="UP000218775"/>
    </source>
</evidence>
<feature type="transmembrane region" description="Helical" evidence="6">
    <location>
        <begin position="217"/>
        <end position="240"/>
    </location>
</feature>
<feature type="transmembrane region" description="Helical" evidence="6">
    <location>
        <begin position="277"/>
        <end position="294"/>
    </location>
</feature>
<comment type="subcellular location">
    <subcellularLocation>
        <location evidence="1">Cell membrane</location>
        <topology evidence="1">Multi-pass membrane protein</topology>
    </subcellularLocation>
</comment>
<feature type="transmembrane region" description="Helical" evidence="6">
    <location>
        <begin position="89"/>
        <end position="109"/>
    </location>
</feature>
<accession>A0A2A4X7P3</accession>
<evidence type="ECO:0000256" key="6">
    <source>
        <dbReference type="SAM" id="Phobius"/>
    </source>
</evidence>
<reference evidence="9" key="1">
    <citation type="submission" date="2017-08" db="EMBL/GenBank/DDBJ databases">
        <title>A dynamic microbial community with high functional redundancy inhabits the cold, oxic subseafloor aquifer.</title>
        <authorList>
            <person name="Tully B.J."/>
            <person name="Wheat C.G."/>
            <person name="Glazer B.T."/>
            <person name="Huber J.A."/>
        </authorList>
    </citation>
    <scope>NUCLEOTIDE SEQUENCE [LARGE SCALE GENOMIC DNA]</scope>
</reference>
<evidence type="ECO:0000256" key="3">
    <source>
        <dbReference type="ARBA" id="ARBA00022692"/>
    </source>
</evidence>
<keyword evidence="3 6" id="KW-0812">Transmembrane</keyword>
<keyword evidence="5 6" id="KW-0472">Membrane</keyword>
<feature type="transmembrane region" description="Helical" evidence="6">
    <location>
        <begin position="62"/>
        <end position="83"/>
    </location>
</feature>
<dbReference type="PANTHER" id="PTHR32322:SF18">
    <property type="entry name" value="S-ADENOSYLMETHIONINE_S-ADENOSYLHOMOCYSTEINE TRANSPORTER"/>
    <property type="match status" value="1"/>
</dbReference>
<dbReference type="InterPro" id="IPR050638">
    <property type="entry name" value="AA-Vitamin_Transporters"/>
</dbReference>
<feature type="transmembrane region" description="Helical" evidence="6">
    <location>
        <begin position="151"/>
        <end position="172"/>
    </location>
</feature>
<evidence type="ECO:0000256" key="1">
    <source>
        <dbReference type="ARBA" id="ARBA00004651"/>
    </source>
</evidence>
<dbReference type="Pfam" id="PF00892">
    <property type="entry name" value="EamA"/>
    <property type="match status" value="2"/>
</dbReference>
<dbReference type="SUPFAM" id="SSF103481">
    <property type="entry name" value="Multidrug resistance efflux transporter EmrE"/>
    <property type="match status" value="2"/>
</dbReference>
<dbReference type="InterPro" id="IPR037185">
    <property type="entry name" value="EmrE-like"/>
</dbReference>
<dbReference type="Proteomes" id="UP000218775">
    <property type="component" value="Unassembled WGS sequence"/>
</dbReference>
<keyword evidence="4 6" id="KW-1133">Transmembrane helix</keyword>
<protein>
    <submittedName>
        <fullName evidence="8">EamA family transporter</fullName>
    </submittedName>
</protein>
<proteinExistence type="predicted"/>
<dbReference type="InterPro" id="IPR000620">
    <property type="entry name" value="EamA_dom"/>
</dbReference>
<name>A0A2A4X7P3_UNCAE</name>
<dbReference type="PANTHER" id="PTHR32322">
    <property type="entry name" value="INNER MEMBRANE TRANSPORTER"/>
    <property type="match status" value="1"/>
</dbReference>
<evidence type="ECO:0000259" key="7">
    <source>
        <dbReference type="Pfam" id="PF00892"/>
    </source>
</evidence>
<keyword evidence="2" id="KW-1003">Cell membrane</keyword>
<evidence type="ECO:0000256" key="5">
    <source>
        <dbReference type="ARBA" id="ARBA00023136"/>
    </source>
</evidence>